<accession>A0A2N0VGI2</accession>
<dbReference type="PANTHER" id="PTHR12149:SF8">
    <property type="entry name" value="PROTEIN-RIBULOSAMINE 3-KINASE"/>
    <property type="match status" value="1"/>
</dbReference>
<keyword evidence="4" id="KW-1185">Reference proteome</keyword>
<dbReference type="Gene3D" id="3.30.200.20">
    <property type="entry name" value="Phosphorylase Kinase, domain 1"/>
    <property type="match status" value="1"/>
</dbReference>
<evidence type="ECO:0000313" key="4">
    <source>
        <dbReference type="Proteomes" id="UP000233398"/>
    </source>
</evidence>
<dbReference type="PANTHER" id="PTHR12149">
    <property type="entry name" value="FRUCTOSAMINE 3 KINASE-RELATED PROTEIN"/>
    <property type="match status" value="1"/>
</dbReference>
<comment type="caution">
    <text evidence="3">The sequence shown here is derived from an EMBL/GenBank/DDBJ whole genome shotgun (WGS) entry which is preliminary data.</text>
</comment>
<dbReference type="Pfam" id="PF03881">
    <property type="entry name" value="Fructosamin_kin"/>
    <property type="match status" value="1"/>
</dbReference>
<dbReference type="Gene3D" id="3.90.1200.10">
    <property type="match status" value="1"/>
</dbReference>
<dbReference type="SUPFAM" id="SSF56112">
    <property type="entry name" value="Protein kinase-like (PK-like)"/>
    <property type="match status" value="1"/>
</dbReference>
<dbReference type="InterPro" id="IPR016477">
    <property type="entry name" value="Fructo-/Ketosamine-3-kinase"/>
</dbReference>
<dbReference type="GO" id="GO:0016301">
    <property type="term" value="F:kinase activity"/>
    <property type="evidence" value="ECO:0007669"/>
    <property type="project" value="UniProtKB-UniRule"/>
</dbReference>
<dbReference type="RefSeq" id="WP_101073791.1">
    <property type="nucleotide sequence ID" value="NZ_PISP01000003.1"/>
</dbReference>
<name>A0A2N0VGI2_9BACT</name>
<evidence type="ECO:0008006" key="5">
    <source>
        <dbReference type="Google" id="ProtNLM"/>
    </source>
</evidence>
<sequence length="286" mass="32241">MIPTELSTHLTETLDLEIKDTQPLSGGSINQAVKLSTNKGDYFLKWNRSAPDDFFEKEADGLKRLRDAKSNLQVPNVISTGKPEPGRPGYLLMEFIEKGRTGNSFEFGQKLAKLHQTKAEQFGLEMDNYIGSLPQSNRQCNDWTEFFTQERIDPQIKMAVDSGKMDAGINQNWNRLSSKLNDIFPATTPSLLHGDLWGGNYLFDSSGNAVMIDPAVYYGHPEMDLSFTKMFGGFSAEFYSGYESESPLEPGFSERVPIYNLYPLLVHVNLFGGHYTSQFKSILKNY</sequence>
<reference evidence="3 4" key="1">
    <citation type="submission" date="2017-11" db="EMBL/GenBank/DDBJ databases">
        <title>Rhodohalobacter 15182 sp. nov., isolated from a salt lake.</title>
        <authorList>
            <person name="Han S."/>
        </authorList>
    </citation>
    <scope>NUCLEOTIDE SEQUENCE [LARGE SCALE GENOMIC DNA]</scope>
    <source>
        <strain evidence="3 4">15182</strain>
    </source>
</reference>
<evidence type="ECO:0000313" key="3">
    <source>
        <dbReference type="EMBL" id="PKD43316.1"/>
    </source>
</evidence>
<evidence type="ECO:0000256" key="2">
    <source>
        <dbReference type="PIRNR" id="PIRNR006221"/>
    </source>
</evidence>
<dbReference type="Proteomes" id="UP000233398">
    <property type="component" value="Unassembled WGS sequence"/>
</dbReference>
<keyword evidence="2" id="KW-0808">Transferase</keyword>
<evidence type="ECO:0000256" key="1">
    <source>
        <dbReference type="ARBA" id="ARBA00009460"/>
    </source>
</evidence>
<dbReference type="PIRSF" id="PIRSF006221">
    <property type="entry name" value="Ketosamine-3-kinase"/>
    <property type="match status" value="1"/>
</dbReference>
<organism evidence="3 4">
    <name type="scientific">Rhodohalobacter barkolensis</name>
    <dbReference type="NCBI Taxonomy" id="2053187"/>
    <lineage>
        <taxon>Bacteria</taxon>
        <taxon>Pseudomonadati</taxon>
        <taxon>Balneolota</taxon>
        <taxon>Balneolia</taxon>
        <taxon>Balneolales</taxon>
        <taxon>Balneolaceae</taxon>
        <taxon>Rhodohalobacter</taxon>
    </lineage>
</organism>
<proteinExistence type="inferred from homology"/>
<keyword evidence="2" id="KW-0418">Kinase</keyword>
<comment type="similarity">
    <text evidence="1 2">Belongs to the fructosamine kinase family.</text>
</comment>
<gene>
    <name evidence="3" type="ORF">CWD77_11940</name>
</gene>
<dbReference type="AlphaFoldDB" id="A0A2N0VGI2"/>
<protein>
    <recommendedName>
        <fullName evidence="5">Ketosamine-3-kinase</fullName>
    </recommendedName>
</protein>
<dbReference type="InterPro" id="IPR011009">
    <property type="entry name" value="Kinase-like_dom_sf"/>
</dbReference>
<dbReference type="EMBL" id="PISP01000003">
    <property type="protein sequence ID" value="PKD43316.1"/>
    <property type="molecule type" value="Genomic_DNA"/>
</dbReference>
<dbReference type="OrthoDB" id="5291879at2"/>